<evidence type="ECO:0000313" key="2">
    <source>
        <dbReference type="EMBL" id="RIV78635.1"/>
    </source>
</evidence>
<accession>A0A418NIG0</accession>
<gene>
    <name evidence="2" type="ORF">D2V04_07465</name>
</gene>
<dbReference type="Proteomes" id="UP000285092">
    <property type="component" value="Unassembled WGS sequence"/>
</dbReference>
<keyword evidence="1" id="KW-1133">Transmembrane helix</keyword>
<protein>
    <submittedName>
        <fullName evidence="2">DUF4281 domain-containing protein</fullName>
    </submittedName>
</protein>
<keyword evidence="1" id="KW-0472">Membrane</keyword>
<proteinExistence type="predicted"/>
<evidence type="ECO:0000313" key="3">
    <source>
        <dbReference type="Proteomes" id="UP000285092"/>
    </source>
</evidence>
<feature type="transmembrane region" description="Helical" evidence="1">
    <location>
        <begin position="87"/>
        <end position="107"/>
    </location>
</feature>
<comment type="caution">
    <text evidence="2">The sequence shown here is derived from an EMBL/GenBank/DDBJ whole genome shotgun (WGS) entry which is preliminary data.</text>
</comment>
<dbReference type="EMBL" id="QXFK01000015">
    <property type="protein sequence ID" value="RIV78635.1"/>
    <property type="molecule type" value="Genomic_DNA"/>
</dbReference>
<sequence>MWPAIFGATNLVALAAWAILLFLPRRPFAMASVLYLGIALLCLIYAVLLVLLVTGTVDPLRDVGATSPDLTEISLAGIKALFRSDGAIVLGWTHYLAFDLFVGLWIARDADAKGFSRIAQAPILLATFLVGPIGLLIWLAIRERRARASGRWE</sequence>
<evidence type="ECO:0000256" key="1">
    <source>
        <dbReference type="SAM" id="Phobius"/>
    </source>
</evidence>
<organism evidence="2 3">
    <name type="scientific">Pelagerythrobacter aerophilus</name>
    <dbReference type="NCBI Taxonomy" id="2306995"/>
    <lineage>
        <taxon>Bacteria</taxon>
        <taxon>Pseudomonadati</taxon>
        <taxon>Pseudomonadota</taxon>
        <taxon>Alphaproteobacteria</taxon>
        <taxon>Sphingomonadales</taxon>
        <taxon>Erythrobacteraceae</taxon>
        <taxon>Pelagerythrobacter</taxon>
    </lineage>
</organism>
<name>A0A418NIG0_9SPHN</name>
<feature type="transmembrane region" description="Helical" evidence="1">
    <location>
        <begin position="28"/>
        <end position="53"/>
    </location>
</feature>
<feature type="transmembrane region" description="Helical" evidence="1">
    <location>
        <begin position="119"/>
        <end position="141"/>
    </location>
</feature>
<reference evidence="2 3" key="1">
    <citation type="submission" date="2018-08" db="EMBL/GenBank/DDBJ databases">
        <title>Altererythrobacter sp.Ery1 and Ery12, the genome sequencing of novel strains in genus Alterythrobacter.</title>
        <authorList>
            <person name="Cheng H."/>
            <person name="Wu Y.-H."/>
            <person name="Fang C."/>
            <person name="Xu X.-W."/>
        </authorList>
    </citation>
    <scope>NUCLEOTIDE SEQUENCE [LARGE SCALE GENOMIC DNA]</scope>
    <source>
        <strain evidence="2 3">Ery1</strain>
    </source>
</reference>
<keyword evidence="1" id="KW-0812">Transmembrane</keyword>
<dbReference type="Pfam" id="PF14108">
    <property type="entry name" value="ABA4-like"/>
    <property type="match status" value="1"/>
</dbReference>
<dbReference type="InterPro" id="IPR025461">
    <property type="entry name" value="ABA4-like"/>
</dbReference>
<dbReference type="OrthoDB" id="345237at2"/>
<dbReference type="RefSeq" id="WP_119512684.1">
    <property type="nucleotide sequence ID" value="NZ_QXFK01000015.1"/>
</dbReference>
<keyword evidence="3" id="KW-1185">Reference proteome</keyword>
<dbReference type="AlphaFoldDB" id="A0A418NIG0"/>